<dbReference type="SUPFAM" id="SSF51445">
    <property type="entry name" value="(Trans)glycosidases"/>
    <property type="match status" value="1"/>
</dbReference>
<evidence type="ECO:0000259" key="4">
    <source>
        <dbReference type="SMART" id="SM00642"/>
    </source>
</evidence>
<protein>
    <submittedName>
        <fullName evidence="5">Glycosidase</fullName>
    </submittedName>
</protein>
<dbReference type="AlphaFoldDB" id="A0A419WIA5"/>
<dbReference type="PANTHER" id="PTHR10357">
    <property type="entry name" value="ALPHA-AMYLASE FAMILY MEMBER"/>
    <property type="match status" value="1"/>
</dbReference>
<feature type="region of interest" description="Disordered" evidence="3">
    <location>
        <begin position="1"/>
        <end position="106"/>
    </location>
</feature>
<organism evidence="5 6">
    <name type="scientific">Halopiger aswanensis</name>
    <dbReference type="NCBI Taxonomy" id="148449"/>
    <lineage>
        <taxon>Archaea</taxon>
        <taxon>Methanobacteriati</taxon>
        <taxon>Methanobacteriota</taxon>
        <taxon>Stenosarchaea group</taxon>
        <taxon>Halobacteria</taxon>
        <taxon>Halobacteriales</taxon>
        <taxon>Natrialbaceae</taxon>
        <taxon>Halopiger</taxon>
    </lineage>
</organism>
<gene>
    <name evidence="5" type="ORF">ATJ93_2028</name>
</gene>
<accession>A0A419WIA5</accession>
<keyword evidence="6" id="KW-1185">Reference proteome</keyword>
<evidence type="ECO:0000256" key="3">
    <source>
        <dbReference type="SAM" id="MobiDB-lite"/>
    </source>
</evidence>
<dbReference type="EMBL" id="RAPO01000002">
    <property type="protein sequence ID" value="RKD95176.1"/>
    <property type="molecule type" value="Genomic_DNA"/>
</dbReference>
<name>A0A419WIA5_9EURY</name>
<dbReference type="InterPro" id="IPR017853">
    <property type="entry name" value="GH"/>
</dbReference>
<dbReference type="PANTHER" id="PTHR10357:SF210">
    <property type="entry name" value="MALTODEXTRIN GLUCOSIDASE"/>
    <property type="match status" value="1"/>
</dbReference>
<comment type="caution">
    <text evidence="5">The sequence shown here is derived from an EMBL/GenBank/DDBJ whole genome shotgun (WGS) entry which is preliminary data.</text>
</comment>
<keyword evidence="2 5" id="KW-0326">Glycosidase</keyword>
<evidence type="ECO:0000256" key="1">
    <source>
        <dbReference type="ARBA" id="ARBA00022801"/>
    </source>
</evidence>
<evidence type="ECO:0000313" key="5">
    <source>
        <dbReference type="EMBL" id="RKD95176.1"/>
    </source>
</evidence>
<feature type="region of interest" description="Disordered" evidence="3">
    <location>
        <begin position="490"/>
        <end position="516"/>
    </location>
</feature>
<dbReference type="Proteomes" id="UP000283805">
    <property type="component" value="Unassembled WGS sequence"/>
</dbReference>
<dbReference type="CDD" id="cd11313">
    <property type="entry name" value="AmyAc_arch_bac_AmyA"/>
    <property type="match status" value="1"/>
</dbReference>
<dbReference type="InterPro" id="IPR006047">
    <property type="entry name" value="GH13_cat_dom"/>
</dbReference>
<dbReference type="GO" id="GO:0016798">
    <property type="term" value="F:hydrolase activity, acting on glycosyl bonds"/>
    <property type="evidence" value="ECO:0007669"/>
    <property type="project" value="UniProtKB-KW"/>
</dbReference>
<feature type="domain" description="Glycosyl hydrolase family 13 catalytic" evidence="4">
    <location>
        <begin position="254"/>
        <end position="628"/>
    </location>
</feature>
<evidence type="ECO:0000256" key="2">
    <source>
        <dbReference type="ARBA" id="ARBA00023295"/>
    </source>
</evidence>
<sequence length="723" mass="79423">MNRSESPETDEDGPDEAEGTRGWIATDGGHNSTDPDGAKEFVSGDGSHHPGPPRFVTVGQGIVNPNGNEMETRDELAPWNPDPDGEYSWRVADAPAGSAAEPTDEPIAEFEPDVPGEYALTLEAPDGTHELTVRVFPEEDEDDPRPQVSLDATVADDRIELSATATVVGGADDALEVEFYVDDRDDAAVSPDGTIPLSDVTEPVRVYAVAVGDRHSVPDAIELVPADDGGGETTVRVEHPFEPPSWVEDAVVYEIFTRRFPDQDDPTFETIADRLDHLEALGVDVLWLTPFLEAESGFGTPMDHGGPHGYNTRDYFAPDPDLGTLEDFEALVEACHERDIRVVFDLVINHTADTHPFYEAAVDEDHPEHDRYRDWYRWEDFDARDADTYFGWADIPNLDHGNPAVREYLLEVIDYWAPTVDGFRTDVAWGVPLSFWTEVHDRVTGADAEFFLLDETLPSDVEMGGGRFHMHHDDVLHDVLEAIGQWAGDGGVSEATADADGAAGATSQEEDEDEGEDAVADEFTDSAAGLDTTSADAILEAIAERDRRGAHPDSLWLQYVENHDTDRYLERYGRETQRAAGAATFTLPGVPMYYYGQETGLTGRREPMNWDEFDDDLFEYYRGLSDLRQSHPALRTAAALERIAYETDTDAAVAYARDDSAGNRVVVLLHFGDGSATLRIDESVAATDLVSGEAVPCVALEDDESFDYELTVETAAVLEATAE</sequence>
<dbReference type="SMART" id="SM00642">
    <property type="entry name" value="Aamy"/>
    <property type="match status" value="1"/>
</dbReference>
<dbReference type="OrthoDB" id="18347at2157"/>
<dbReference type="RefSeq" id="WP_120244475.1">
    <property type="nucleotide sequence ID" value="NZ_RAPO01000002.1"/>
</dbReference>
<proteinExistence type="predicted"/>
<feature type="compositionally biased region" description="Acidic residues" evidence="3">
    <location>
        <begin position="7"/>
        <end position="17"/>
    </location>
</feature>
<keyword evidence="1" id="KW-0378">Hydrolase</keyword>
<dbReference type="Gene3D" id="3.20.20.80">
    <property type="entry name" value="Glycosidases"/>
    <property type="match status" value="1"/>
</dbReference>
<reference evidence="5 6" key="1">
    <citation type="submission" date="2018-09" db="EMBL/GenBank/DDBJ databases">
        <title>Genomic Encyclopedia of Archaeal and Bacterial Type Strains, Phase II (KMG-II): from individual species to whole genera.</title>
        <authorList>
            <person name="Goeker M."/>
        </authorList>
    </citation>
    <scope>NUCLEOTIDE SEQUENCE [LARGE SCALE GENOMIC DNA]</scope>
    <source>
        <strain evidence="5 6">DSM 13151</strain>
    </source>
</reference>
<feature type="compositionally biased region" description="Low complexity" evidence="3">
    <location>
        <begin position="495"/>
        <end position="506"/>
    </location>
</feature>
<dbReference type="Pfam" id="PF00128">
    <property type="entry name" value="Alpha-amylase"/>
    <property type="match status" value="1"/>
</dbReference>
<evidence type="ECO:0000313" key="6">
    <source>
        <dbReference type="Proteomes" id="UP000283805"/>
    </source>
</evidence>
<dbReference type="GO" id="GO:0005975">
    <property type="term" value="P:carbohydrate metabolic process"/>
    <property type="evidence" value="ECO:0007669"/>
    <property type="project" value="InterPro"/>
</dbReference>